<proteinExistence type="inferred from homology"/>
<evidence type="ECO:0000259" key="9">
    <source>
        <dbReference type="Pfam" id="PF21238"/>
    </source>
</evidence>
<evidence type="ECO:0000313" key="10">
    <source>
        <dbReference type="EMBL" id="JAT71263.1"/>
    </source>
</evidence>
<feature type="compositionally biased region" description="Basic residues" evidence="8">
    <location>
        <begin position="250"/>
        <end position="261"/>
    </location>
</feature>
<sequence length="555" mass="58952">NPSTCILKPVEGAFDALPVAKCTQRAWWAALAKLHAPAGPAWTMDGDDHLQLIATLEEIKACWRCVLRHSGCRTADAYTGSLEDVLGEGSPDLPSATMTLLQTHALKTGMGAPSPGPVCPLCLGSLQEEPHADGEASLPSASLQPAVQAVVDKYEVPVGQGFSLDVSLPAAAAVRARAMAVRHPGACAGAYVDLKEALRLRFTPPLEAVLGTSCAPGAGLRLTLALSAPGVAGEGAWLAQGIQQQVDQSRRRRHTGKRRHGKQDIVPADAMVASARLVDQLAALTPAAFLSACPASAASLAPPPAPATLGLRACRAPFHLGGRYTKLGRDIPQSPWFIDGERRGGVSLEERLAAVVLPGLRCSDASFLSSGREDMDVRMLGTGRPWALELRDAGRAPPDHGACLDLERGINEAEAGRVGVRGLRVLTPAEVAAIKAEDGDREKSYVALCWAPRPVGEQEVAQLEARQGLVIKQQTPMRVLHRRANLVRPRTVVCMRVRSVPSSSCFLLGLRTQSGTYVKEFVHGDLGRTVPCLGDLLGMPVTILQLDVMDIHMDF</sequence>
<dbReference type="GO" id="GO:0160148">
    <property type="term" value="F:tRNA pseudouridine(55) synthase activity"/>
    <property type="evidence" value="ECO:0007669"/>
    <property type="project" value="UniProtKB-EC"/>
</dbReference>
<dbReference type="Pfam" id="PF21238">
    <property type="entry name" value="Pus10_C"/>
    <property type="match status" value="1"/>
</dbReference>
<protein>
    <recommendedName>
        <fullName evidence="2">tRNA pseudouridine(55) synthase</fullName>
        <ecNumber evidence="2">5.4.99.25</ecNumber>
    </recommendedName>
    <alternativeName>
        <fullName evidence="7">tRNA pseudouridine 55 synthase</fullName>
    </alternativeName>
    <alternativeName>
        <fullName evidence="5">tRNA pseudouridylate synthase</fullName>
    </alternativeName>
    <alternativeName>
        <fullName evidence="6">tRNA-uridine isomerase</fullName>
    </alternativeName>
</protein>
<evidence type="ECO:0000256" key="1">
    <source>
        <dbReference type="ARBA" id="ARBA00009652"/>
    </source>
</evidence>
<reference evidence="10" key="1">
    <citation type="submission" date="2015-08" db="EMBL/GenBank/DDBJ databases">
        <authorList>
            <person name="Babu N.S."/>
            <person name="Beckwith C.J."/>
            <person name="Beseler K.G."/>
            <person name="Brison A."/>
            <person name="Carone J.V."/>
            <person name="Caskin T.P."/>
            <person name="Diamond M."/>
            <person name="Durham M.E."/>
            <person name="Foxe J.M."/>
            <person name="Go M."/>
            <person name="Henderson B.A."/>
            <person name="Jones I.B."/>
            <person name="McGettigan J.A."/>
            <person name="Micheletti S.J."/>
            <person name="Nasrallah M.E."/>
            <person name="Ortiz D."/>
            <person name="Piller C.R."/>
            <person name="Privatt S.R."/>
            <person name="Schneider S.L."/>
            <person name="Sharp S."/>
            <person name="Smith T.C."/>
            <person name="Stanton J.D."/>
            <person name="Ullery H.E."/>
            <person name="Wilson R.J."/>
            <person name="Serrano M.G."/>
            <person name="Buck G."/>
            <person name="Lee V."/>
            <person name="Wang Y."/>
            <person name="Carvalho R."/>
            <person name="Voegtly L."/>
            <person name="Shi R."/>
            <person name="Duckworth R."/>
            <person name="Johnson A."/>
            <person name="Loviza R."/>
            <person name="Walstead R."/>
            <person name="Shah Z."/>
            <person name="Kiflezghi M."/>
            <person name="Wade K."/>
            <person name="Ball S.L."/>
            <person name="Bradley K.W."/>
            <person name="Asai D.J."/>
            <person name="Bowman C.A."/>
            <person name="Russell D.A."/>
            <person name="Pope W.H."/>
            <person name="Jacobs-Sera D."/>
            <person name="Hendrix R.W."/>
            <person name="Hatfull G.F."/>
        </authorList>
    </citation>
    <scope>NUCLEOTIDE SEQUENCE</scope>
</reference>
<evidence type="ECO:0000256" key="5">
    <source>
        <dbReference type="ARBA" id="ARBA00075270"/>
    </source>
</evidence>
<feature type="non-terminal residue" evidence="10">
    <location>
        <position position="1"/>
    </location>
</feature>
<dbReference type="FunFam" id="3.30.70.2510:FF:000001">
    <property type="entry name" value="tRNA pseudouridine synthase Pus10"/>
    <property type="match status" value="1"/>
</dbReference>
<evidence type="ECO:0000256" key="6">
    <source>
        <dbReference type="ARBA" id="ARBA00079393"/>
    </source>
</evidence>
<dbReference type="AlphaFoldDB" id="A0A1D1ZX54"/>
<dbReference type="EMBL" id="GDKF01001196">
    <property type="protein sequence ID" value="JAT77426.1"/>
    <property type="molecule type" value="Transcribed_RNA"/>
</dbReference>
<dbReference type="InterPro" id="IPR020103">
    <property type="entry name" value="PsdUridine_synth_cat_dom_sf"/>
</dbReference>
<dbReference type="SUPFAM" id="SSF55120">
    <property type="entry name" value="Pseudouridine synthase"/>
    <property type="match status" value="1"/>
</dbReference>
<dbReference type="FunFam" id="3.30.70.3190:FF:000001">
    <property type="entry name" value="tRNA pseudouridine synthase Pus10"/>
    <property type="match status" value="1"/>
</dbReference>
<dbReference type="InterPro" id="IPR039894">
    <property type="entry name" value="Pus10-like"/>
</dbReference>
<evidence type="ECO:0000256" key="3">
    <source>
        <dbReference type="ARBA" id="ARBA00022694"/>
    </source>
</evidence>
<dbReference type="GO" id="GO:0003723">
    <property type="term" value="F:RNA binding"/>
    <property type="evidence" value="ECO:0007669"/>
    <property type="project" value="InterPro"/>
</dbReference>
<feature type="domain" description="Pus10-like C-terminal" evidence="9">
    <location>
        <begin position="320"/>
        <end position="551"/>
    </location>
</feature>
<keyword evidence="3" id="KW-0819">tRNA processing</keyword>
<comment type="similarity">
    <text evidence="1">Belongs to the pseudouridine synthase Pus10 family.</text>
</comment>
<keyword evidence="4" id="KW-0413">Isomerase</keyword>
<dbReference type="InterPro" id="IPR048741">
    <property type="entry name" value="Pus10-like_C"/>
</dbReference>
<dbReference type="Gene3D" id="3.30.70.2510">
    <property type="match status" value="1"/>
</dbReference>
<organism evidence="10">
    <name type="scientific">Auxenochlorella protothecoides</name>
    <name type="common">Green microalga</name>
    <name type="synonym">Chlorella protothecoides</name>
    <dbReference type="NCBI Taxonomy" id="3075"/>
    <lineage>
        <taxon>Eukaryota</taxon>
        <taxon>Viridiplantae</taxon>
        <taxon>Chlorophyta</taxon>
        <taxon>core chlorophytes</taxon>
        <taxon>Trebouxiophyceae</taxon>
        <taxon>Chlorellales</taxon>
        <taxon>Chlorellaceae</taxon>
        <taxon>Auxenochlorella</taxon>
    </lineage>
</organism>
<evidence type="ECO:0000256" key="2">
    <source>
        <dbReference type="ARBA" id="ARBA00012787"/>
    </source>
</evidence>
<dbReference type="EC" id="5.4.99.25" evidence="2"/>
<accession>A0A1D1ZX54</accession>
<dbReference type="PANTHER" id="PTHR21568:SF0">
    <property type="entry name" value="TRNA PSEUDOURIDINE SYNTHASE PUS10"/>
    <property type="match status" value="1"/>
</dbReference>
<name>A0A1D1ZX54_AUXPR</name>
<dbReference type="Gene3D" id="3.30.70.3190">
    <property type="match status" value="1"/>
</dbReference>
<evidence type="ECO:0000256" key="7">
    <source>
        <dbReference type="ARBA" id="ARBA00083669"/>
    </source>
</evidence>
<evidence type="ECO:0000313" key="11">
    <source>
        <dbReference type="EMBL" id="JAT77426.1"/>
    </source>
</evidence>
<feature type="region of interest" description="Disordered" evidence="8">
    <location>
        <begin position="243"/>
        <end position="262"/>
    </location>
</feature>
<dbReference type="EMBL" id="GDKF01007359">
    <property type="protein sequence ID" value="JAT71263.1"/>
    <property type="molecule type" value="Transcribed_RNA"/>
</dbReference>
<evidence type="ECO:0000256" key="8">
    <source>
        <dbReference type="SAM" id="MobiDB-lite"/>
    </source>
</evidence>
<dbReference type="PANTHER" id="PTHR21568">
    <property type="entry name" value="TRNA PSEUDOURIDINE SYNTHASE PUS10"/>
    <property type="match status" value="1"/>
</dbReference>
<dbReference type="GO" id="GO:0031119">
    <property type="term" value="P:tRNA pseudouridine synthesis"/>
    <property type="evidence" value="ECO:0007669"/>
    <property type="project" value="UniProtKB-ARBA"/>
</dbReference>
<evidence type="ECO:0000256" key="4">
    <source>
        <dbReference type="ARBA" id="ARBA00023235"/>
    </source>
</evidence>
<gene>
    <name evidence="11" type="ORF">g.5667</name>
    <name evidence="10" type="ORF">g.5668</name>
</gene>